<evidence type="ECO:0000259" key="8">
    <source>
        <dbReference type="PROSITE" id="PS50157"/>
    </source>
</evidence>
<evidence type="ECO:0000256" key="1">
    <source>
        <dbReference type="ARBA" id="ARBA00004123"/>
    </source>
</evidence>
<proteinExistence type="predicted"/>
<evidence type="ECO:0000256" key="4">
    <source>
        <dbReference type="ARBA" id="ARBA00022771"/>
    </source>
</evidence>
<accession>A0AAV7I5F5</accession>
<dbReference type="InterPro" id="IPR013087">
    <property type="entry name" value="Znf_C2H2_type"/>
</dbReference>
<dbReference type="GO" id="GO:0008270">
    <property type="term" value="F:zinc ion binding"/>
    <property type="evidence" value="ECO:0007669"/>
    <property type="project" value="UniProtKB-KW"/>
</dbReference>
<feature type="domain" description="C2H2-type" evidence="8">
    <location>
        <begin position="26"/>
        <end position="53"/>
    </location>
</feature>
<dbReference type="GO" id="GO:0005634">
    <property type="term" value="C:nucleus"/>
    <property type="evidence" value="ECO:0007669"/>
    <property type="project" value="UniProtKB-SubCell"/>
</dbReference>
<dbReference type="InterPro" id="IPR036236">
    <property type="entry name" value="Znf_C2H2_sf"/>
</dbReference>
<dbReference type="SUPFAM" id="SSF57667">
    <property type="entry name" value="beta-beta-alpha zinc fingers"/>
    <property type="match status" value="1"/>
</dbReference>
<evidence type="ECO:0000256" key="3">
    <source>
        <dbReference type="ARBA" id="ARBA00022737"/>
    </source>
</evidence>
<dbReference type="Pfam" id="PF00096">
    <property type="entry name" value="zf-C2H2"/>
    <property type="match status" value="2"/>
</dbReference>
<keyword evidence="5" id="KW-0862">Zinc</keyword>
<comment type="caution">
    <text evidence="9">The sequence shown here is derived from an EMBL/GenBank/DDBJ whole genome shotgun (WGS) entry which is preliminary data.</text>
</comment>
<evidence type="ECO:0000256" key="5">
    <source>
        <dbReference type="ARBA" id="ARBA00022833"/>
    </source>
</evidence>
<evidence type="ECO:0000256" key="6">
    <source>
        <dbReference type="ARBA" id="ARBA00023242"/>
    </source>
</evidence>
<keyword evidence="2" id="KW-0479">Metal-binding</keyword>
<keyword evidence="4 7" id="KW-0863">Zinc-finger</keyword>
<dbReference type="AlphaFoldDB" id="A0AAV7I5F5"/>
<evidence type="ECO:0000256" key="2">
    <source>
        <dbReference type="ARBA" id="ARBA00022723"/>
    </source>
</evidence>
<dbReference type="Gene3D" id="3.30.160.60">
    <property type="entry name" value="Classic Zinc Finger"/>
    <property type="match status" value="1"/>
</dbReference>
<name>A0AAV7I5F5_COTGL</name>
<organism evidence="9 10">
    <name type="scientific">Cotesia glomerata</name>
    <name type="common">Lepidopteran parasitic wasp</name>
    <name type="synonym">Apanteles glomeratus</name>
    <dbReference type="NCBI Taxonomy" id="32391"/>
    <lineage>
        <taxon>Eukaryota</taxon>
        <taxon>Metazoa</taxon>
        <taxon>Ecdysozoa</taxon>
        <taxon>Arthropoda</taxon>
        <taxon>Hexapoda</taxon>
        <taxon>Insecta</taxon>
        <taxon>Pterygota</taxon>
        <taxon>Neoptera</taxon>
        <taxon>Endopterygota</taxon>
        <taxon>Hymenoptera</taxon>
        <taxon>Apocrita</taxon>
        <taxon>Ichneumonoidea</taxon>
        <taxon>Braconidae</taxon>
        <taxon>Microgastrinae</taxon>
        <taxon>Cotesia</taxon>
    </lineage>
</organism>
<dbReference type="PROSITE" id="PS50157">
    <property type="entry name" value="ZINC_FINGER_C2H2_2"/>
    <property type="match status" value="2"/>
</dbReference>
<dbReference type="PROSITE" id="PS00028">
    <property type="entry name" value="ZINC_FINGER_C2H2_1"/>
    <property type="match status" value="1"/>
</dbReference>
<evidence type="ECO:0000256" key="7">
    <source>
        <dbReference type="PROSITE-ProRule" id="PRU00042"/>
    </source>
</evidence>
<reference evidence="9 10" key="1">
    <citation type="journal article" date="2021" name="J. Hered.">
        <title>A chromosome-level genome assembly of the parasitoid wasp, Cotesia glomerata (Hymenoptera: Braconidae).</title>
        <authorList>
            <person name="Pinto B.J."/>
            <person name="Weis J.J."/>
            <person name="Gamble T."/>
            <person name="Ode P.J."/>
            <person name="Paul R."/>
            <person name="Zaspel J.M."/>
        </authorList>
    </citation>
    <scope>NUCLEOTIDE SEQUENCE [LARGE SCALE GENOMIC DNA]</scope>
    <source>
        <strain evidence="9">CgM1</strain>
    </source>
</reference>
<protein>
    <recommendedName>
        <fullName evidence="8">C2H2-type domain-containing protein</fullName>
    </recommendedName>
</protein>
<keyword evidence="10" id="KW-1185">Reference proteome</keyword>
<keyword evidence="3" id="KW-0677">Repeat</keyword>
<gene>
    <name evidence="9" type="ORF">KQX54_003990</name>
</gene>
<evidence type="ECO:0000313" key="9">
    <source>
        <dbReference type="EMBL" id="KAH0553756.1"/>
    </source>
</evidence>
<sequence length="87" mass="10217">MDNINWTANKNQTAWAFPETSSYGLYSCPKCTRTYSHKCTLTRHLRLECGVGPRFQCSLCEKKFKHRHHLRDHEKTHSQHSNLTAQI</sequence>
<dbReference type="FunFam" id="3.30.160.60:FF:000145">
    <property type="entry name" value="Zinc finger protein 574"/>
    <property type="match status" value="1"/>
</dbReference>
<keyword evidence="6" id="KW-0539">Nucleus</keyword>
<dbReference type="EMBL" id="JAHXZJ010001119">
    <property type="protein sequence ID" value="KAH0553756.1"/>
    <property type="molecule type" value="Genomic_DNA"/>
</dbReference>
<dbReference type="SMART" id="SM00355">
    <property type="entry name" value="ZnF_C2H2"/>
    <property type="match status" value="2"/>
</dbReference>
<dbReference type="Proteomes" id="UP000826195">
    <property type="component" value="Unassembled WGS sequence"/>
</dbReference>
<evidence type="ECO:0000313" key="10">
    <source>
        <dbReference type="Proteomes" id="UP000826195"/>
    </source>
</evidence>
<comment type="subcellular location">
    <subcellularLocation>
        <location evidence="1">Nucleus</location>
    </subcellularLocation>
</comment>
<feature type="domain" description="C2H2-type" evidence="8">
    <location>
        <begin position="55"/>
        <end position="82"/>
    </location>
</feature>